<protein>
    <submittedName>
        <fullName evidence="2">Uncharacterized protein</fullName>
    </submittedName>
</protein>
<name>A0A919RNM6_9ACTN</name>
<organism evidence="2 3">
    <name type="scientific">Sinosporangium siamense</name>
    <dbReference type="NCBI Taxonomy" id="1367973"/>
    <lineage>
        <taxon>Bacteria</taxon>
        <taxon>Bacillati</taxon>
        <taxon>Actinomycetota</taxon>
        <taxon>Actinomycetes</taxon>
        <taxon>Streptosporangiales</taxon>
        <taxon>Streptosporangiaceae</taxon>
        <taxon>Sinosporangium</taxon>
    </lineage>
</organism>
<keyword evidence="1" id="KW-0472">Membrane</keyword>
<keyword evidence="1" id="KW-0812">Transmembrane</keyword>
<sequence>MIASPPGWGPWNRKTWLTGILAHVAGLPVGAVGSALIWHGIGNLIGHIPPVWLGVISLALAAVVSGLLPIALDGSSWRVPRSWGAWEHGPYAGVFGVALGTGFVTALASPALYLVMAWGIASPEWSATWPVFLAFAVGRAIPFIFITVAAARRKEDPADPLERASPYIQKLAFVEAMLLAGLSIVFLLG</sequence>
<feature type="transmembrane region" description="Helical" evidence="1">
    <location>
        <begin position="171"/>
        <end position="188"/>
    </location>
</feature>
<dbReference type="EMBL" id="BOOW01000054">
    <property type="protein sequence ID" value="GII97101.1"/>
    <property type="molecule type" value="Genomic_DNA"/>
</dbReference>
<accession>A0A919RNM6</accession>
<feature type="transmembrane region" description="Helical" evidence="1">
    <location>
        <begin position="92"/>
        <end position="115"/>
    </location>
</feature>
<feature type="transmembrane region" description="Helical" evidence="1">
    <location>
        <begin position="127"/>
        <end position="151"/>
    </location>
</feature>
<feature type="transmembrane region" description="Helical" evidence="1">
    <location>
        <begin position="51"/>
        <end position="72"/>
    </location>
</feature>
<dbReference type="RefSeq" id="WP_204032485.1">
    <property type="nucleotide sequence ID" value="NZ_BOOW01000054.1"/>
</dbReference>
<evidence type="ECO:0000313" key="3">
    <source>
        <dbReference type="Proteomes" id="UP000606172"/>
    </source>
</evidence>
<proteinExistence type="predicted"/>
<comment type="caution">
    <text evidence="2">The sequence shown here is derived from an EMBL/GenBank/DDBJ whole genome shotgun (WGS) entry which is preliminary data.</text>
</comment>
<evidence type="ECO:0000256" key="1">
    <source>
        <dbReference type="SAM" id="Phobius"/>
    </source>
</evidence>
<gene>
    <name evidence="2" type="ORF">Ssi02_73320</name>
</gene>
<dbReference type="AlphaFoldDB" id="A0A919RNM6"/>
<feature type="transmembrane region" description="Helical" evidence="1">
    <location>
        <begin position="20"/>
        <end position="39"/>
    </location>
</feature>
<keyword evidence="1" id="KW-1133">Transmembrane helix</keyword>
<dbReference type="Proteomes" id="UP000606172">
    <property type="component" value="Unassembled WGS sequence"/>
</dbReference>
<evidence type="ECO:0000313" key="2">
    <source>
        <dbReference type="EMBL" id="GII97101.1"/>
    </source>
</evidence>
<reference evidence="2" key="1">
    <citation type="submission" date="2021-01" db="EMBL/GenBank/DDBJ databases">
        <title>Whole genome shotgun sequence of Sinosporangium siamense NBRC 109515.</title>
        <authorList>
            <person name="Komaki H."/>
            <person name="Tamura T."/>
        </authorList>
    </citation>
    <scope>NUCLEOTIDE SEQUENCE</scope>
    <source>
        <strain evidence="2">NBRC 109515</strain>
    </source>
</reference>
<keyword evidence="3" id="KW-1185">Reference proteome</keyword>